<evidence type="ECO:0000256" key="1">
    <source>
        <dbReference type="SAM" id="SignalP"/>
    </source>
</evidence>
<dbReference type="Proteomes" id="UP000238479">
    <property type="component" value="Chromosome 5"/>
</dbReference>
<dbReference type="EMBL" id="PDCK01000043">
    <property type="protein sequence ID" value="PRQ35074.1"/>
    <property type="molecule type" value="Genomic_DNA"/>
</dbReference>
<sequence length="65" mass="7711">MPFVCFCGLSFTTCRGCQIFSMADCCKFGLVWYIPMKHGYFKKLTMVYRIRIGYGYGYDTHWVRI</sequence>
<keyword evidence="1" id="KW-0732">Signal</keyword>
<feature type="signal peptide" evidence="1">
    <location>
        <begin position="1"/>
        <end position="16"/>
    </location>
</feature>
<protein>
    <submittedName>
        <fullName evidence="2">Uncharacterized protein</fullName>
    </submittedName>
</protein>
<evidence type="ECO:0000313" key="2">
    <source>
        <dbReference type="EMBL" id="PRQ35074.1"/>
    </source>
</evidence>
<dbReference type="Gramene" id="PRQ35074">
    <property type="protein sequence ID" value="PRQ35074"/>
    <property type="gene ID" value="RchiOBHm_Chr5g0076051"/>
</dbReference>
<feature type="chain" id="PRO_5015162488" evidence="1">
    <location>
        <begin position="17"/>
        <end position="65"/>
    </location>
</feature>
<reference evidence="2 3" key="1">
    <citation type="journal article" date="2018" name="Nat. Genet.">
        <title>The Rosa genome provides new insights in the design of modern roses.</title>
        <authorList>
            <person name="Bendahmane M."/>
        </authorList>
    </citation>
    <scope>NUCLEOTIDE SEQUENCE [LARGE SCALE GENOMIC DNA]</scope>
    <source>
        <strain evidence="3">cv. Old Blush</strain>
    </source>
</reference>
<evidence type="ECO:0000313" key="3">
    <source>
        <dbReference type="Proteomes" id="UP000238479"/>
    </source>
</evidence>
<organism evidence="2 3">
    <name type="scientific">Rosa chinensis</name>
    <name type="common">China rose</name>
    <dbReference type="NCBI Taxonomy" id="74649"/>
    <lineage>
        <taxon>Eukaryota</taxon>
        <taxon>Viridiplantae</taxon>
        <taxon>Streptophyta</taxon>
        <taxon>Embryophyta</taxon>
        <taxon>Tracheophyta</taxon>
        <taxon>Spermatophyta</taxon>
        <taxon>Magnoliopsida</taxon>
        <taxon>eudicotyledons</taxon>
        <taxon>Gunneridae</taxon>
        <taxon>Pentapetalae</taxon>
        <taxon>rosids</taxon>
        <taxon>fabids</taxon>
        <taxon>Rosales</taxon>
        <taxon>Rosaceae</taxon>
        <taxon>Rosoideae</taxon>
        <taxon>Rosoideae incertae sedis</taxon>
        <taxon>Rosa</taxon>
    </lineage>
</organism>
<proteinExistence type="predicted"/>
<keyword evidence="3" id="KW-1185">Reference proteome</keyword>
<name>A0A2P6QLM6_ROSCH</name>
<comment type="caution">
    <text evidence="2">The sequence shown here is derived from an EMBL/GenBank/DDBJ whole genome shotgun (WGS) entry which is preliminary data.</text>
</comment>
<accession>A0A2P6QLM6</accession>
<dbReference type="AlphaFoldDB" id="A0A2P6QLM6"/>
<gene>
    <name evidence="2" type="ORF">RchiOBHm_Chr5g0076051</name>
</gene>